<evidence type="ECO:0000313" key="2">
    <source>
        <dbReference type="EMBL" id="UBF23491.1"/>
    </source>
</evidence>
<dbReference type="EMBL" id="MZ334528">
    <property type="protein sequence ID" value="UBF23491.1"/>
    <property type="molecule type" value="Genomic_DNA"/>
</dbReference>
<dbReference type="SUPFAM" id="SSF89447">
    <property type="entry name" value="AbrB/MazE/MraZ-like"/>
    <property type="match status" value="1"/>
</dbReference>
<proteinExistence type="predicted"/>
<dbReference type="Proteomes" id="UP000827176">
    <property type="component" value="Segment"/>
</dbReference>
<organism evidence="2 3">
    <name type="scientific">Halorubrum tailed virus 28</name>
    <dbReference type="NCBI Taxonomy" id="2878009"/>
    <lineage>
        <taxon>Viruses</taxon>
        <taxon>Duplodnaviria</taxon>
        <taxon>Heunggongvirae</taxon>
        <taxon>Uroviricota</taxon>
        <taxon>Caudoviricetes</taxon>
        <taxon>Suolaviridae</taxon>
        <taxon>Pormufvirus</taxon>
        <taxon>Pormufvirus salinum</taxon>
        <taxon>Pormufvirus HRTV28</taxon>
    </lineage>
</organism>
<sequence length="44" mass="4907">MSETATTTVTIDEQGRLYLPKAVRKKLGIEGDETLAEIEVRVDE</sequence>
<evidence type="ECO:0000259" key="1">
    <source>
        <dbReference type="PROSITE" id="PS51740"/>
    </source>
</evidence>
<dbReference type="PROSITE" id="PS51740">
    <property type="entry name" value="SPOVT_ABRB"/>
    <property type="match status" value="1"/>
</dbReference>
<dbReference type="InterPro" id="IPR007159">
    <property type="entry name" value="SpoVT-AbrB_dom"/>
</dbReference>
<gene>
    <name evidence="2" type="ORF">HRTV-28_gp53</name>
</gene>
<protein>
    <submittedName>
        <fullName evidence="2">SpoVT/AbrB domain-containing protein</fullName>
    </submittedName>
</protein>
<dbReference type="NCBIfam" id="TIGR01439">
    <property type="entry name" value="lp_hng_hel_AbrB"/>
    <property type="match status" value="1"/>
</dbReference>
<feature type="domain" description="SpoVT-AbrB" evidence="1">
    <location>
        <begin position="6"/>
        <end position="44"/>
    </location>
</feature>
<dbReference type="Gene3D" id="2.10.260.10">
    <property type="match status" value="1"/>
</dbReference>
<dbReference type="GO" id="GO:0003677">
    <property type="term" value="F:DNA binding"/>
    <property type="evidence" value="ECO:0007669"/>
    <property type="project" value="InterPro"/>
</dbReference>
<accession>A0AAE8XZP2</accession>
<keyword evidence="3" id="KW-1185">Reference proteome</keyword>
<evidence type="ECO:0000313" key="3">
    <source>
        <dbReference type="Proteomes" id="UP000827176"/>
    </source>
</evidence>
<dbReference type="InterPro" id="IPR037914">
    <property type="entry name" value="SpoVT-AbrB_sf"/>
</dbReference>
<reference evidence="2" key="1">
    <citation type="submission" date="2021-05" db="EMBL/GenBank/DDBJ databases">
        <title>Diversity, taxonomy and evolution of archaeal viruses of the class Caudoviricetes.</title>
        <authorList>
            <person name="Liu Y."/>
            <person name="Demina T.A."/>
            <person name="Roux S."/>
            <person name="Aiewsakun P."/>
            <person name="Kazlauskas D."/>
            <person name="Simmonds P."/>
            <person name="Prangishvili D."/>
            <person name="Oksanen H.M."/>
            <person name="Krupovic M."/>
        </authorList>
    </citation>
    <scope>NUCLEOTIDE SEQUENCE</scope>
    <source>
        <strain evidence="2">HRTV-28/28</strain>
    </source>
</reference>
<name>A0AAE8XZP2_9CAUD</name>